<accession>A0AAV2CB61</accession>
<organism evidence="1 2">
    <name type="scientific">Linum trigynum</name>
    <dbReference type="NCBI Taxonomy" id="586398"/>
    <lineage>
        <taxon>Eukaryota</taxon>
        <taxon>Viridiplantae</taxon>
        <taxon>Streptophyta</taxon>
        <taxon>Embryophyta</taxon>
        <taxon>Tracheophyta</taxon>
        <taxon>Spermatophyta</taxon>
        <taxon>Magnoliopsida</taxon>
        <taxon>eudicotyledons</taxon>
        <taxon>Gunneridae</taxon>
        <taxon>Pentapetalae</taxon>
        <taxon>rosids</taxon>
        <taxon>fabids</taxon>
        <taxon>Malpighiales</taxon>
        <taxon>Linaceae</taxon>
        <taxon>Linum</taxon>
    </lineage>
</organism>
<dbReference type="Proteomes" id="UP001497516">
    <property type="component" value="Chromosome 1"/>
</dbReference>
<dbReference type="AlphaFoldDB" id="A0AAV2CB61"/>
<evidence type="ECO:0000313" key="2">
    <source>
        <dbReference type="Proteomes" id="UP001497516"/>
    </source>
</evidence>
<protein>
    <submittedName>
        <fullName evidence="1">Uncharacterized protein</fullName>
    </submittedName>
</protein>
<reference evidence="1 2" key="1">
    <citation type="submission" date="2024-04" db="EMBL/GenBank/DDBJ databases">
        <authorList>
            <person name="Fracassetti M."/>
        </authorList>
    </citation>
    <scope>NUCLEOTIDE SEQUENCE [LARGE SCALE GENOMIC DNA]</scope>
</reference>
<sequence length="80" mass="8904">MLTLSETIQFQNTFFDDHDFAKQIQSGQRMAATMVPQRVAVTEENNGGLMVVDAMARHYLDFGEKVATAALGGTGRRRVR</sequence>
<evidence type="ECO:0000313" key="1">
    <source>
        <dbReference type="EMBL" id="CAL1353086.1"/>
    </source>
</evidence>
<proteinExistence type="predicted"/>
<name>A0AAV2CB61_9ROSI</name>
<keyword evidence="2" id="KW-1185">Reference proteome</keyword>
<gene>
    <name evidence="1" type="ORF">LTRI10_LOCUS1013</name>
</gene>
<dbReference type="EMBL" id="OZ034813">
    <property type="protein sequence ID" value="CAL1353086.1"/>
    <property type="molecule type" value="Genomic_DNA"/>
</dbReference>